<dbReference type="InterPro" id="IPR010065">
    <property type="entry name" value="AA_ABC_transptr_permease_3TM"/>
</dbReference>
<evidence type="ECO:0000256" key="1">
    <source>
        <dbReference type="ARBA" id="ARBA00004429"/>
    </source>
</evidence>
<comment type="subcellular location">
    <subcellularLocation>
        <location evidence="1">Cell inner membrane</location>
        <topology evidence="1">Multi-pass membrane protein</topology>
    </subcellularLocation>
    <subcellularLocation>
        <location evidence="8">Cell membrane</location>
        <topology evidence="8">Multi-pass membrane protein</topology>
    </subcellularLocation>
</comment>
<keyword evidence="7 8" id="KW-0472">Membrane</keyword>
<dbReference type="SUPFAM" id="SSF161098">
    <property type="entry name" value="MetI-like"/>
    <property type="match status" value="1"/>
</dbReference>
<feature type="domain" description="ABC transmembrane type-1" evidence="9">
    <location>
        <begin position="15"/>
        <end position="209"/>
    </location>
</feature>
<evidence type="ECO:0000256" key="5">
    <source>
        <dbReference type="ARBA" id="ARBA00022692"/>
    </source>
</evidence>
<keyword evidence="11" id="KW-1185">Reference proteome</keyword>
<dbReference type="GO" id="GO:0043190">
    <property type="term" value="C:ATP-binding cassette (ABC) transporter complex"/>
    <property type="evidence" value="ECO:0007669"/>
    <property type="project" value="InterPro"/>
</dbReference>
<evidence type="ECO:0000256" key="6">
    <source>
        <dbReference type="ARBA" id="ARBA00022989"/>
    </source>
</evidence>
<dbReference type="Pfam" id="PF00528">
    <property type="entry name" value="BPD_transp_1"/>
    <property type="match status" value="1"/>
</dbReference>
<reference evidence="10 11" key="1">
    <citation type="submission" date="2017-03" db="EMBL/GenBank/DDBJ databases">
        <authorList>
            <person name="Afonso C.L."/>
            <person name="Miller P.J."/>
            <person name="Scott M.A."/>
            <person name="Spackman E."/>
            <person name="Goraichik I."/>
            <person name="Dimitrov K.M."/>
            <person name="Suarez D.L."/>
            <person name="Swayne D.E."/>
        </authorList>
    </citation>
    <scope>NUCLEOTIDE SEQUENCE [LARGE SCALE GENOMIC DNA]</scope>
    <source>
        <strain evidence="10 11">CECT 8110</strain>
    </source>
</reference>
<evidence type="ECO:0000313" key="11">
    <source>
        <dbReference type="Proteomes" id="UP000193207"/>
    </source>
</evidence>
<accession>A0A1X6ZHS7</accession>
<keyword evidence="3 8" id="KW-0813">Transport</keyword>
<evidence type="ECO:0000256" key="3">
    <source>
        <dbReference type="ARBA" id="ARBA00022448"/>
    </source>
</evidence>
<dbReference type="RefSeq" id="WP_085818390.1">
    <property type="nucleotide sequence ID" value="NZ_FWFU01000003.1"/>
</dbReference>
<feature type="transmembrane region" description="Helical" evidence="8">
    <location>
        <begin position="130"/>
        <end position="153"/>
    </location>
</feature>
<gene>
    <name evidence="10" type="primary">yecS</name>
    <name evidence="10" type="ORF">ROH8110_02887</name>
</gene>
<evidence type="ECO:0000256" key="8">
    <source>
        <dbReference type="RuleBase" id="RU363032"/>
    </source>
</evidence>
<dbReference type="PANTHER" id="PTHR30614">
    <property type="entry name" value="MEMBRANE COMPONENT OF AMINO ACID ABC TRANSPORTER"/>
    <property type="match status" value="1"/>
</dbReference>
<feature type="transmembrane region" description="Helical" evidence="8">
    <location>
        <begin position="187"/>
        <end position="212"/>
    </location>
</feature>
<feature type="transmembrane region" description="Helical" evidence="8">
    <location>
        <begin position="21"/>
        <end position="41"/>
    </location>
</feature>
<evidence type="ECO:0000313" key="10">
    <source>
        <dbReference type="EMBL" id="SLN52061.1"/>
    </source>
</evidence>
<evidence type="ECO:0000256" key="7">
    <source>
        <dbReference type="ARBA" id="ARBA00023136"/>
    </source>
</evidence>
<comment type="similarity">
    <text evidence="2">Belongs to the binding-protein-dependent transport system permease family. HisMQ subfamily.</text>
</comment>
<sequence length="243" mass="26976">MQLIIDSLPLLWRGLIVTFQLASLTLLFTAFISLFVGIASVSRFWTLRALAVIYVEFFRDIPLVVNLLFVYFGAPLVGLALDPFSAALVSFTSWGSANGAEIIRGGFNALAKHQRESAQALGLRSWETMFLVLLPQIVLPILPAFTGLFSLLIQATSLATLVGATEFLRSAKIIVERQTMMTGESPAFMVFGFVLCVYFVICYSLNLFTAWLERRIVTARTVHRHAPQEIASTHETQVNPENT</sequence>
<dbReference type="Proteomes" id="UP000193207">
    <property type="component" value="Unassembled WGS sequence"/>
</dbReference>
<dbReference type="NCBIfam" id="TIGR01726">
    <property type="entry name" value="HEQRo_perm_3TM"/>
    <property type="match status" value="1"/>
</dbReference>
<dbReference type="GO" id="GO:0022857">
    <property type="term" value="F:transmembrane transporter activity"/>
    <property type="evidence" value="ECO:0007669"/>
    <property type="project" value="InterPro"/>
</dbReference>
<feature type="transmembrane region" description="Helical" evidence="8">
    <location>
        <begin position="61"/>
        <end position="81"/>
    </location>
</feature>
<proteinExistence type="inferred from homology"/>
<evidence type="ECO:0000256" key="2">
    <source>
        <dbReference type="ARBA" id="ARBA00010072"/>
    </source>
</evidence>
<dbReference type="PANTHER" id="PTHR30614:SF36">
    <property type="entry name" value="ABC TRANSPORTER MEMBRANE-SPANNING PERMEASE-GLUTAMINE TRANSPORT"/>
    <property type="match status" value="1"/>
</dbReference>
<dbReference type="InterPro" id="IPR035906">
    <property type="entry name" value="MetI-like_sf"/>
</dbReference>
<dbReference type="CDD" id="cd06261">
    <property type="entry name" value="TM_PBP2"/>
    <property type="match status" value="1"/>
</dbReference>
<protein>
    <submittedName>
        <fullName evidence="10">Inner membrane amino-acid ABC transporter permease protein YecS</fullName>
    </submittedName>
</protein>
<dbReference type="PROSITE" id="PS50928">
    <property type="entry name" value="ABC_TM1"/>
    <property type="match status" value="1"/>
</dbReference>
<dbReference type="OrthoDB" id="9814550at2"/>
<name>A0A1X6ZHS7_9RHOB</name>
<dbReference type="Gene3D" id="1.10.3720.10">
    <property type="entry name" value="MetI-like"/>
    <property type="match status" value="1"/>
</dbReference>
<keyword evidence="5 8" id="KW-0812">Transmembrane</keyword>
<dbReference type="InterPro" id="IPR043429">
    <property type="entry name" value="ArtM/GltK/GlnP/TcyL/YhdX-like"/>
</dbReference>
<keyword evidence="4" id="KW-1003">Cell membrane</keyword>
<evidence type="ECO:0000256" key="4">
    <source>
        <dbReference type="ARBA" id="ARBA00022475"/>
    </source>
</evidence>
<evidence type="ECO:0000259" key="9">
    <source>
        <dbReference type="PROSITE" id="PS50928"/>
    </source>
</evidence>
<organism evidence="10 11">
    <name type="scientific">Roseovarius halotolerans</name>
    <dbReference type="NCBI Taxonomy" id="505353"/>
    <lineage>
        <taxon>Bacteria</taxon>
        <taxon>Pseudomonadati</taxon>
        <taxon>Pseudomonadota</taxon>
        <taxon>Alphaproteobacteria</taxon>
        <taxon>Rhodobacterales</taxon>
        <taxon>Roseobacteraceae</taxon>
        <taxon>Roseovarius</taxon>
    </lineage>
</organism>
<keyword evidence="6 8" id="KW-1133">Transmembrane helix</keyword>
<dbReference type="InterPro" id="IPR000515">
    <property type="entry name" value="MetI-like"/>
</dbReference>
<dbReference type="EMBL" id="FWFU01000003">
    <property type="protein sequence ID" value="SLN52061.1"/>
    <property type="molecule type" value="Genomic_DNA"/>
</dbReference>
<dbReference type="AlphaFoldDB" id="A0A1X6ZHS7"/>
<dbReference type="GO" id="GO:0006865">
    <property type="term" value="P:amino acid transport"/>
    <property type="evidence" value="ECO:0007669"/>
    <property type="project" value="TreeGrafter"/>
</dbReference>